<dbReference type="Gene3D" id="3.50.80.20">
    <property type="entry name" value="D-Ala-D-Ala carboxypeptidase C, peptidase S13"/>
    <property type="match status" value="1"/>
</dbReference>
<keyword evidence="4" id="KW-1185">Reference proteome</keyword>
<dbReference type="GO" id="GO:0006508">
    <property type="term" value="P:proteolysis"/>
    <property type="evidence" value="ECO:0007669"/>
    <property type="project" value="InterPro"/>
</dbReference>
<evidence type="ECO:0000256" key="1">
    <source>
        <dbReference type="ARBA" id="ARBA00006096"/>
    </source>
</evidence>
<evidence type="ECO:0000313" key="4">
    <source>
        <dbReference type="Proteomes" id="UP000292120"/>
    </source>
</evidence>
<dbReference type="EC" id="3.4.16.4" evidence="3"/>
<dbReference type="PANTHER" id="PTHR30023:SF0">
    <property type="entry name" value="PENICILLIN-SENSITIVE CARBOXYPEPTIDASE A"/>
    <property type="match status" value="1"/>
</dbReference>
<sequence length="531" mass="57333">MPPVYRLAAHRPFVAQRFRSRHYHARMLSRLPALPPPALVSRVFALGVSLALAHGTQAQAQVPTEHASRWPSALASAWQATGLSAQSVSVWVQAVEAEQPLLAIAPDSPRRMASVMKLVTTGVALQTLGPAATWQTPIGLTGTLSPDGDLQGSVHIRASGDPSLDGMRLREALTQWREQGLRRIRGDVVVDHSLWTLPPHDAAAFDNAPWKPYNAGASAWLVAHGAVTLRFELDGPTRPRVRLSPPMDGVTVINQLTLSDGPCGNWREGIRLEAPSDVGERSLRLQGRYPTACLAQNWPIRWPSSTPLEHSARTWLAAWQALGGSLDGQVREGPWPPGQPVWSTWTSPPLHEVVRDINKFSNNVMARQLFLSLATPHGPAQPPLAGDALTVARDVAARHVRLRTQGPDGASPCEGEHLVLDNGAGLSRTEGATARCMGHWLKALWQSPQMPEWLASLPIAGVDGTARRMTGAVGQAHLKTGSLDDVVSLAGVVHASRGQRYLVVAVVNDPKAEKARPALQALLQWISQDTP</sequence>
<dbReference type="GO" id="GO:0009002">
    <property type="term" value="F:serine-type D-Ala-D-Ala carboxypeptidase activity"/>
    <property type="evidence" value="ECO:0007669"/>
    <property type="project" value="UniProtKB-EC"/>
</dbReference>
<dbReference type="NCBIfam" id="TIGR00666">
    <property type="entry name" value="PBP4"/>
    <property type="match status" value="1"/>
</dbReference>
<evidence type="ECO:0000256" key="2">
    <source>
        <dbReference type="ARBA" id="ARBA00022801"/>
    </source>
</evidence>
<dbReference type="GO" id="GO:0000270">
    <property type="term" value="P:peptidoglycan metabolic process"/>
    <property type="evidence" value="ECO:0007669"/>
    <property type="project" value="TreeGrafter"/>
</dbReference>
<organism evidence="3 4">
    <name type="scientific">Aquabacterium lacunae</name>
    <dbReference type="NCBI Taxonomy" id="2528630"/>
    <lineage>
        <taxon>Bacteria</taxon>
        <taxon>Pseudomonadati</taxon>
        <taxon>Pseudomonadota</taxon>
        <taxon>Betaproteobacteria</taxon>
        <taxon>Burkholderiales</taxon>
        <taxon>Aquabacterium</taxon>
    </lineage>
</organism>
<proteinExistence type="inferred from homology"/>
<keyword evidence="3" id="KW-0121">Carboxypeptidase</keyword>
<name>A0A4Q9GZK5_9BURK</name>
<dbReference type="InterPro" id="IPR000667">
    <property type="entry name" value="Peptidase_S13"/>
</dbReference>
<dbReference type="Pfam" id="PF02113">
    <property type="entry name" value="Peptidase_S13"/>
    <property type="match status" value="1"/>
</dbReference>
<dbReference type="Proteomes" id="UP000292120">
    <property type="component" value="Unassembled WGS sequence"/>
</dbReference>
<comment type="similarity">
    <text evidence="1">Belongs to the peptidase S13 family.</text>
</comment>
<reference evidence="3 4" key="1">
    <citation type="submission" date="2019-02" db="EMBL/GenBank/DDBJ databases">
        <title>Aquabacterium sp. strain KMB7.</title>
        <authorList>
            <person name="Chen W.-M."/>
        </authorList>
    </citation>
    <scope>NUCLEOTIDE SEQUENCE [LARGE SCALE GENOMIC DNA]</scope>
    <source>
        <strain evidence="3 4">KMB7</strain>
    </source>
</reference>
<dbReference type="Gene3D" id="3.40.710.10">
    <property type="entry name" value="DD-peptidase/beta-lactamase superfamily"/>
    <property type="match status" value="1"/>
</dbReference>
<dbReference type="AlphaFoldDB" id="A0A4Q9GZK5"/>
<dbReference type="PANTHER" id="PTHR30023">
    <property type="entry name" value="D-ALANYL-D-ALANINE CARBOXYPEPTIDASE"/>
    <property type="match status" value="1"/>
</dbReference>
<comment type="caution">
    <text evidence="3">The sequence shown here is derived from an EMBL/GenBank/DDBJ whole genome shotgun (WGS) entry which is preliminary data.</text>
</comment>
<dbReference type="InterPro" id="IPR012338">
    <property type="entry name" value="Beta-lactam/transpept-like"/>
</dbReference>
<gene>
    <name evidence="3" type="primary">dacB</name>
    <name evidence="3" type="ORF">EYS42_09635</name>
</gene>
<protein>
    <submittedName>
        <fullName evidence="3">D-alanyl-D-alanine carboxypeptidase/D-alanyl-D-alanine-endopeptidase</fullName>
        <ecNumber evidence="3">3.4.16.4</ecNumber>
    </submittedName>
</protein>
<accession>A0A4Q9GZK5</accession>
<dbReference type="OrthoDB" id="9802627at2"/>
<dbReference type="PRINTS" id="PR00922">
    <property type="entry name" value="DADACBPTASE3"/>
</dbReference>
<keyword evidence="3" id="KW-0645">Protease</keyword>
<dbReference type="RefSeq" id="WP_130967934.1">
    <property type="nucleotide sequence ID" value="NZ_SIXI01000003.1"/>
</dbReference>
<keyword evidence="2 3" id="KW-0378">Hydrolase</keyword>
<dbReference type="EMBL" id="SIXI01000003">
    <property type="protein sequence ID" value="TBO31480.1"/>
    <property type="molecule type" value="Genomic_DNA"/>
</dbReference>
<dbReference type="SUPFAM" id="SSF56601">
    <property type="entry name" value="beta-lactamase/transpeptidase-like"/>
    <property type="match status" value="1"/>
</dbReference>
<evidence type="ECO:0000313" key="3">
    <source>
        <dbReference type="EMBL" id="TBO31480.1"/>
    </source>
</evidence>